<dbReference type="EMBL" id="NEVH01026386">
    <property type="protein sequence ID" value="PNF14423.1"/>
    <property type="molecule type" value="Genomic_DNA"/>
</dbReference>
<dbReference type="GO" id="GO:0005814">
    <property type="term" value="C:centriole"/>
    <property type="evidence" value="ECO:0007669"/>
    <property type="project" value="TreeGrafter"/>
</dbReference>
<dbReference type="EMBL" id="NEVH01026386">
    <property type="protein sequence ID" value="PNF14418.1"/>
    <property type="molecule type" value="Genomic_DNA"/>
</dbReference>
<gene>
    <name evidence="3" type="ORF">B7P43_G01703</name>
</gene>
<evidence type="ECO:0008006" key="5">
    <source>
        <dbReference type="Google" id="ProtNLM"/>
    </source>
</evidence>
<proteinExistence type="predicted"/>
<protein>
    <recommendedName>
        <fullName evidence="5">Centrobin</fullName>
    </recommendedName>
</protein>
<evidence type="ECO:0000313" key="3">
    <source>
        <dbReference type="EMBL" id="PNF14423.1"/>
    </source>
</evidence>
<keyword evidence="1" id="KW-0175">Coiled coil</keyword>
<feature type="coiled-coil region" evidence="1">
    <location>
        <begin position="830"/>
        <end position="1188"/>
    </location>
</feature>
<sequence>MSDSDDTDVLLLIPPDFFLVYTSDSEDSIGPEVWKGYNESHEFEKLVVNDLISQVNELETRISIIENKSSVDLPESAWETSCLDQVFDCATYQNLNAYHYLRHKDLTLMSQSMSSTQHRFGGSYDNLRVPRAVNCGINSLHSTPVKQKQAFSLPSTPSIDSNESHFPSNSTQDRGSTSPEKSAIIIEPVTPNEIINMSHSVVGSIVPSSRATVIGVMQGPSNNSKQNKLRQDYTLIGEIDQFLDSIKKSSKVPAEISVSDCNKKENIYKCGENSASIPDQGFGLADFNNLPVREELIKSKYIAPLENEGTASVKQADDEVLKEAKNGVKDTKHPNPKPAHEQLYQQKKGYTCGDTVTSVPDLGFGLRSFNSLPVREEEVKRKTVLPLEAHQLDIEMGGLELSDIGKLLKQMEATEHEIEKKLQLRESSIEKHSTLSEKDCVPPPQNMSFGGDTISSVPDSGFGVRDVLNSPRPVPSYNAVTSTNGAKVPVQEELVPRRNISLLGTEVTADKTQGSQVHSSIEPLTDEQNIHMSNVETVKKTEGAPHIVSNSLDEREDMKKVAVARRKLELSNDASTIPDCNFGLKSWYAAKNKDGYSESPLHSSHNVPHYVHDSVIPSHPSGARITSSSTDKGNDVQGYYLPSVPDLGFGLQKLWTNDALSQGLGKNVTTFSPKHNTSAQSQIRHIHANDDITAVEYSLLSKPHVTANETGDQRLWYEGSNVVVQGQRNSVAAGGTGSTVTDTTAKKKVDFNVGSHQRDVAIMQQEQGSEGLRNKTDAGNTFIDSGVNGMTASVSSGTSNLLSLSELWGKDGSSFASHIGNEHTNIGLRLEEEKYRRQLCERLIQQLQARLLEEQQKLAVAVQVDRGKDQAILQLQHAWKRLVHHWIELEEQRHNLASRLQNEREEHQRKESEMAQKLKQLESELSKALDLAHGYKKKLDIVETEKLELIEHHNSDIKGMNDRIQEEKQKLDKAIQFKCQIVQEKDDLLEKVKQAEEKVEKERKLLIDAQREVQDTHKKLYSLEAELSALKEEKETLQLKLKEEKGRISILDQQKKSLQATLDEYKKKEKSLQEEMRQLTGQLEKIKVELREYYQEQLEIVVRDKLREFQEQLDAAETSLHKELEQREHALNEMASKQVKEISEKHQLEMKLLEEKHMEELQLYKLQLAQTVQQASHLEAKLQGYNSRKSEMVEKLHSVMETQWQEALRIVSGNNPLVNCGAEYVRLQRKENFSVTDTSTWPCVTHSQSTALDNGPFSTLKNHSNDEHHTRKTGTASGTNDETHSKSSKMVVDTPHEYRDFTGMSQPCVTPVHLQQNIGSLTADEIPFSRDGLLTYRKAEQLMSLQGTPLSKECLKTNQQDELKRYIMMLLDRSPGNPVDEGALSTDHRPDVHKEKEVKQNGCSQGDKRCQHVDIPTNEASQHPKWEKVSHDTHLSLAGGQHESIQSIPSYYLSKAGHGSARDVRHVKPPWK</sequence>
<dbReference type="InParanoid" id="A0A2J7PDL7"/>
<evidence type="ECO:0000256" key="2">
    <source>
        <dbReference type="SAM" id="MobiDB-lite"/>
    </source>
</evidence>
<evidence type="ECO:0000256" key="1">
    <source>
        <dbReference type="SAM" id="Coils"/>
    </source>
</evidence>
<dbReference type="PANTHER" id="PTHR34439:SF1">
    <property type="entry name" value="CENTROBIN"/>
    <property type="match status" value="1"/>
</dbReference>
<accession>A0A2J7PDL7</accession>
<dbReference type="GO" id="GO:0005813">
    <property type="term" value="C:centrosome"/>
    <property type="evidence" value="ECO:0007669"/>
    <property type="project" value="TreeGrafter"/>
</dbReference>
<feature type="region of interest" description="Disordered" evidence="2">
    <location>
        <begin position="146"/>
        <end position="180"/>
    </location>
</feature>
<dbReference type="InterPro" id="IPR038923">
    <property type="entry name" value="Centrobin"/>
</dbReference>
<keyword evidence="4" id="KW-1185">Reference proteome</keyword>
<dbReference type="OrthoDB" id="8190486at2759"/>
<dbReference type="GO" id="GO:0051299">
    <property type="term" value="P:centrosome separation"/>
    <property type="evidence" value="ECO:0007669"/>
    <property type="project" value="TreeGrafter"/>
</dbReference>
<dbReference type="GO" id="GO:0007099">
    <property type="term" value="P:centriole replication"/>
    <property type="evidence" value="ECO:0007669"/>
    <property type="project" value="InterPro"/>
</dbReference>
<dbReference type="Proteomes" id="UP000235965">
    <property type="component" value="Unassembled WGS sequence"/>
</dbReference>
<organism evidence="3 4">
    <name type="scientific">Cryptotermes secundus</name>
    <dbReference type="NCBI Taxonomy" id="105785"/>
    <lineage>
        <taxon>Eukaryota</taxon>
        <taxon>Metazoa</taxon>
        <taxon>Ecdysozoa</taxon>
        <taxon>Arthropoda</taxon>
        <taxon>Hexapoda</taxon>
        <taxon>Insecta</taxon>
        <taxon>Pterygota</taxon>
        <taxon>Neoptera</taxon>
        <taxon>Polyneoptera</taxon>
        <taxon>Dictyoptera</taxon>
        <taxon>Blattodea</taxon>
        <taxon>Blattoidea</taxon>
        <taxon>Termitoidae</taxon>
        <taxon>Kalotermitidae</taxon>
        <taxon>Cryptotermitinae</taxon>
        <taxon>Cryptotermes</taxon>
    </lineage>
</organism>
<dbReference type="GO" id="GO:1902410">
    <property type="term" value="P:mitotic cytokinetic process"/>
    <property type="evidence" value="ECO:0007669"/>
    <property type="project" value="TreeGrafter"/>
</dbReference>
<feature type="compositionally biased region" description="Polar residues" evidence="2">
    <location>
        <begin position="1252"/>
        <end position="1262"/>
    </location>
</feature>
<dbReference type="EMBL" id="NEVH01026386">
    <property type="protein sequence ID" value="PNF14424.1"/>
    <property type="molecule type" value="Genomic_DNA"/>
</dbReference>
<evidence type="ECO:0000313" key="4">
    <source>
        <dbReference type="Proteomes" id="UP000235965"/>
    </source>
</evidence>
<dbReference type="SUPFAM" id="SSF57997">
    <property type="entry name" value="Tropomyosin"/>
    <property type="match status" value="1"/>
</dbReference>
<dbReference type="GO" id="GO:1902017">
    <property type="term" value="P:regulation of cilium assembly"/>
    <property type="evidence" value="ECO:0007669"/>
    <property type="project" value="InterPro"/>
</dbReference>
<feature type="region of interest" description="Disordered" evidence="2">
    <location>
        <begin position="1252"/>
        <end position="1291"/>
    </location>
</feature>
<comment type="caution">
    <text evidence="3">The sequence shown here is derived from an EMBL/GenBank/DDBJ whole genome shotgun (WGS) entry which is preliminary data.</text>
</comment>
<name>A0A2J7PDL7_9NEOP</name>
<dbReference type="PANTHER" id="PTHR34439">
    <property type="entry name" value="CENTROBIN"/>
    <property type="match status" value="1"/>
</dbReference>
<reference evidence="3 4" key="1">
    <citation type="submission" date="2017-12" db="EMBL/GenBank/DDBJ databases">
        <title>Hemimetabolous genomes reveal molecular basis of termite eusociality.</title>
        <authorList>
            <person name="Harrison M.C."/>
            <person name="Jongepier E."/>
            <person name="Robertson H.M."/>
            <person name="Arning N."/>
            <person name="Bitard-Feildel T."/>
            <person name="Chao H."/>
            <person name="Childers C.P."/>
            <person name="Dinh H."/>
            <person name="Doddapaneni H."/>
            <person name="Dugan S."/>
            <person name="Gowin J."/>
            <person name="Greiner C."/>
            <person name="Han Y."/>
            <person name="Hu H."/>
            <person name="Hughes D.S.T."/>
            <person name="Huylmans A.-K."/>
            <person name="Kemena C."/>
            <person name="Kremer L.P.M."/>
            <person name="Lee S.L."/>
            <person name="Lopez-Ezquerra A."/>
            <person name="Mallet L."/>
            <person name="Monroy-Kuhn J.M."/>
            <person name="Moser A."/>
            <person name="Murali S.C."/>
            <person name="Muzny D.M."/>
            <person name="Otani S."/>
            <person name="Piulachs M.-D."/>
            <person name="Poelchau M."/>
            <person name="Qu J."/>
            <person name="Schaub F."/>
            <person name="Wada-Katsumata A."/>
            <person name="Worley K.C."/>
            <person name="Xie Q."/>
            <person name="Ylla G."/>
            <person name="Poulsen M."/>
            <person name="Gibbs R.A."/>
            <person name="Schal C."/>
            <person name="Richards S."/>
            <person name="Belles X."/>
            <person name="Korb J."/>
            <person name="Bornberg-Bauer E."/>
        </authorList>
    </citation>
    <scope>NUCLEOTIDE SEQUENCE [LARGE SCALE GENOMIC DNA]</scope>
    <source>
        <tissue evidence="3">Whole body</tissue>
    </source>
</reference>